<reference evidence="2 3" key="1">
    <citation type="submission" date="2018-05" db="EMBL/GenBank/DDBJ databases">
        <title>Genomic Encyclopedia of Type Strains, Phase IV (KMG-IV): sequencing the most valuable type-strain genomes for metagenomic binning, comparative biology and taxonomic classification.</title>
        <authorList>
            <person name="Goeker M."/>
        </authorList>
    </citation>
    <scope>NUCLEOTIDE SEQUENCE [LARGE SCALE GENOMIC DNA]</scope>
    <source>
        <strain evidence="2 3">DSM 100333</strain>
    </source>
</reference>
<dbReference type="AlphaFoldDB" id="A0A2U0UII9"/>
<dbReference type="Gene3D" id="3.30.530.20">
    <property type="match status" value="1"/>
</dbReference>
<protein>
    <submittedName>
        <fullName evidence="2">Activator of Hsp90 ATPase-like protein</fullName>
    </submittedName>
</protein>
<dbReference type="RefSeq" id="WP_116615989.1">
    <property type="nucleotide sequence ID" value="NZ_QENY01000004.1"/>
</dbReference>
<name>A0A2U0UII9_9BACT</name>
<dbReference type="InterPro" id="IPR045736">
    <property type="entry name" value="START_2"/>
</dbReference>
<keyword evidence="3" id="KW-1185">Reference proteome</keyword>
<gene>
    <name evidence="2" type="ORF">C7379_10493</name>
</gene>
<dbReference type="EMBL" id="QENY01000004">
    <property type="protein sequence ID" value="PVX57477.1"/>
    <property type="molecule type" value="Genomic_DNA"/>
</dbReference>
<comment type="caution">
    <text evidence="2">The sequence shown here is derived from an EMBL/GenBank/DDBJ whole genome shotgun (WGS) entry which is preliminary data.</text>
</comment>
<organism evidence="2 3">
    <name type="scientific">Hallella colorans</name>
    <dbReference type="NCBI Taxonomy" id="1703337"/>
    <lineage>
        <taxon>Bacteria</taxon>
        <taxon>Pseudomonadati</taxon>
        <taxon>Bacteroidota</taxon>
        <taxon>Bacteroidia</taxon>
        <taxon>Bacteroidales</taxon>
        <taxon>Prevotellaceae</taxon>
        <taxon>Hallella</taxon>
    </lineage>
</organism>
<dbReference type="SUPFAM" id="SSF55961">
    <property type="entry name" value="Bet v1-like"/>
    <property type="match status" value="1"/>
</dbReference>
<sequence>MKKTKITIERTLRSRSKSIIWKLISTPGGLSRWIAEEVRQEGDALIFTWGKSGQEYETRRADILKIVKNQSLRFRWEDEEDPSAYTEIALVAPDVADELALCITDYAEPDDEDSMTYMWNHDLDRLQYKMGV</sequence>
<dbReference type="Proteomes" id="UP000245870">
    <property type="component" value="Unassembled WGS sequence"/>
</dbReference>
<proteinExistence type="predicted"/>
<evidence type="ECO:0000313" key="2">
    <source>
        <dbReference type="EMBL" id="PVX57477.1"/>
    </source>
</evidence>
<evidence type="ECO:0000313" key="3">
    <source>
        <dbReference type="Proteomes" id="UP000245870"/>
    </source>
</evidence>
<dbReference type="Pfam" id="PF19569">
    <property type="entry name" value="START_2"/>
    <property type="match status" value="1"/>
</dbReference>
<evidence type="ECO:0000259" key="1">
    <source>
        <dbReference type="Pfam" id="PF19569"/>
    </source>
</evidence>
<feature type="domain" description="START-like" evidence="1">
    <location>
        <begin position="2"/>
        <end position="131"/>
    </location>
</feature>
<dbReference type="InterPro" id="IPR023393">
    <property type="entry name" value="START-like_dom_sf"/>
</dbReference>
<dbReference type="OrthoDB" id="667567at2"/>
<accession>A0A2U0UII9</accession>